<evidence type="ECO:0000313" key="7">
    <source>
        <dbReference type="Proteomes" id="UP001610818"/>
    </source>
</evidence>
<evidence type="ECO:0000256" key="3">
    <source>
        <dbReference type="PROSITE-ProRule" id="PRU00169"/>
    </source>
</evidence>
<keyword evidence="7" id="KW-1185">Reference proteome</keyword>
<dbReference type="Pfam" id="PF00072">
    <property type="entry name" value="Response_reg"/>
    <property type="match status" value="1"/>
</dbReference>
<feature type="modified residue" description="4-aspartylphosphate" evidence="3">
    <location>
        <position position="59"/>
    </location>
</feature>
<dbReference type="PANTHER" id="PTHR43214">
    <property type="entry name" value="TWO-COMPONENT RESPONSE REGULATOR"/>
    <property type="match status" value="1"/>
</dbReference>
<feature type="domain" description="Response regulatory" evidence="5">
    <location>
        <begin position="8"/>
        <end position="124"/>
    </location>
</feature>
<sequence>MIQGSPARLLVADDHTLFRQGIVEICKTEEDLDVVGEAVDGHSAVRLARLEQPDVLLLDVEMPGPGAGATLEQILDVPSPPHVAILTMHDDARMVSKLLAIGAQAYISKTSTREELLAAIRAVRQTTDRVVLSVTKETMRRLERPEESPVSARELEVLHLVARGLSNAEIATELYISSGTVKRHLTNIYLKLDVPSRLNAINKAVALGLLPGDVGR</sequence>
<dbReference type="SUPFAM" id="SSF46894">
    <property type="entry name" value="C-terminal effector domain of the bipartite response regulators"/>
    <property type="match status" value="1"/>
</dbReference>
<dbReference type="SMART" id="SM00448">
    <property type="entry name" value="REC"/>
    <property type="match status" value="1"/>
</dbReference>
<evidence type="ECO:0000256" key="1">
    <source>
        <dbReference type="ARBA" id="ARBA00022553"/>
    </source>
</evidence>
<dbReference type="InterPro" id="IPR000792">
    <property type="entry name" value="Tscrpt_reg_LuxR_C"/>
</dbReference>
<keyword evidence="2" id="KW-0238">DNA-binding</keyword>
<dbReference type="CDD" id="cd06170">
    <property type="entry name" value="LuxR_C_like"/>
    <property type="match status" value="1"/>
</dbReference>
<dbReference type="PROSITE" id="PS50043">
    <property type="entry name" value="HTH_LUXR_2"/>
    <property type="match status" value="1"/>
</dbReference>
<evidence type="ECO:0000256" key="2">
    <source>
        <dbReference type="ARBA" id="ARBA00023125"/>
    </source>
</evidence>
<protein>
    <submittedName>
        <fullName evidence="6">Response regulator</fullName>
    </submittedName>
</protein>
<accession>A0ABW7R4Q1</accession>
<dbReference type="PANTHER" id="PTHR43214:SF43">
    <property type="entry name" value="TWO-COMPONENT RESPONSE REGULATOR"/>
    <property type="match status" value="1"/>
</dbReference>
<dbReference type="Proteomes" id="UP001610818">
    <property type="component" value="Unassembled WGS sequence"/>
</dbReference>
<comment type="caution">
    <text evidence="6">The sequence shown here is derived from an EMBL/GenBank/DDBJ whole genome shotgun (WGS) entry which is preliminary data.</text>
</comment>
<organism evidence="6 7">
    <name type="scientific">Streptomyces longisporoflavus</name>
    <dbReference type="NCBI Taxonomy" id="28044"/>
    <lineage>
        <taxon>Bacteria</taxon>
        <taxon>Bacillati</taxon>
        <taxon>Actinomycetota</taxon>
        <taxon>Actinomycetes</taxon>
        <taxon>Kitasatosporales</taxon>
        <taxon>Streptomycetaceae</taxon>
        <taxon>Streptomyces</taxon>
    </lineage>
</organism>
<dbReference type="CDD" id="cd17535">
    <property type="entry name" value="REC_NarL-like"/>
    <property type="match status" value="1"/>
</dbReference>
<dbReference type="InterPro" id="IPR011006">
    <property type="entry name" value="CheY-like_superfamily"/>
</dbReference>
<dbReference type="InterPro" id="IPR058245">
    <property type="entry name" value="NreC/VraR/RcsB-like_REC"/>
</dbReference>
<dbReference type="InterPro" id="IPR001789">
    <property type="entry name" value="Sig_transdc_resp-reg_receiver"/>
</dbReference>
<name>A0ABW7R4Q1_9ACTN</name>
<gene>
    <name evidence="6" type="ORF">ACH4F9_43840</name>
</gene>
<dbReference type="PRINTS" id="PR00038">
    <property type="entry name" value="HTHLUXR"/>
</dbReference>
<dbReference type="PROSITE" id="PS50110">
    <property type="entry name" value="RESPONSE_REGULATORY"/>
    <property type="match status" value="1"/>
</dbReference>
<evidence type="ECO:0000259" key="4">
    <source>
        <dbReference type="PROSITE" id="PS50043"/>
    </source>
</evidence>
<feature type="domain" description="HTH luxR-type" evidence="4">
    <location>
        <begin position="143"/>
        <end position="208"/>
    </location>
</feature>
<dbReference type="PROSITE" id="PS00622">
    <property type="entry name" value="HTH_LUXR_1"/>
    <property type="match status" value="1"/>
</dbReference>
<evidence type="ECO:0000313" key="6">
    <source>
        <dbReference type="EMBL" id="MFH8551928.1"/>
    </source>
</evidence>
<evidence type="ECO:0000259" key="5">
    <source>
        <dbReference type="PROSITE" id="PS50110"/>
    </source>
</evidence>
<dbReference type="SUPFAM" id="SSF52172">
    <property type="entry name" value="CheY-like"/>
    <property type="match status" value="1"/>
</dbReference>
<dbReference type="EMBL" id="JBIRGQ010000017">
    <property type="protein sequence ID" value="MFH8551928.1"/>
    <property type="molecule type" value="Genomic_DNA"/>
</dbReference>
<dbReference type="Gene3D" id="3.40.50.2300">
    <property type="match status" value="1"/>
</dbReference>
<dbReference type="Pfam" id="PF00196">
    <property type="entry name" value="GerE"/>
    <property type="match status" value="1"/>
</dbReference>
<dbReference type="SMART" id="SM00421">
    <property type="entry name" value="HTH_LUXR"/>
    <property type="match status" value="1"/>
</dbReference>
<keyword evidence="1 3" id="KW-0597">Phosphoprotein</keyword>
<reference evidence="6 7" key="1">
    <citation type="submission" date="2024-10" db="EMBL/GenBank/DDBJ databases">
        <title>The Natural Products Discovery Center: Release of the First 8490 Sequenced Strains for Exploring Actinobacteria Biosynthetic Diversity.</title>
        <authorList>
            <person name="Kalkreuter E."/>
            <person name="Kautsar S.A."/>
            <person name="Yang D."/>
            <person name="Bader C.D."/>
            <person name="Teijaro C.N."/>
            <person name="Fluegel L."/>
            <person name="Davis C.M."/>
            <person name="Simpson J.R."/>
            <person name="Lauterbach L."/>
            <person name="Steele A.D."/>
            <person name="Gui C."/>
            <person name="Meng S."/>
            <person name="Li G."/>
            <person name="Viehrig K."/>
            <person name="Ye F."/>
            <person name="Su P."/>
            <person name="Kiefer A.F."/>
            <person name="Nichols A."/>
            <person name="Cepeda A.J."/>
            <person name="Yan W."/>
            <person name="Fan B."/>
            <person name="Jiang Y."/>
            <person name="Adhikari A."/>
            <person name="Zheng C.-J."/>
            <person name="Schuster L."/>
            <person name="Cowan T.M."/>
            <person name="Smanski M.J."/>
            <person name="Chevrette M.G."/>
            <person name="De Carvalho L.P.S."/>
            <person name="Shen B."/>
        </authorList>
    </citation>
    <scope>NUCLEOTIDE SEQUENCE [LARGE SCALE GENOMIC DNA]</scope>
    <source>
        <strain evidence="6 7">NPDC017990</strain>
    </source>
</reference>
<dbReference type="RefSeq" id="WP_397719050.1">
    <property type="nucleotide sequence ID" value="NZ_JBIRGN010000017.1"/>
</dbReference>
<proteinExistence type="predicted"/>
<dbReference type="InterPro" id="IPR016032">
    <property type="entry name" value="Sig_transdc_resp-reg_C-effctor"/>
</dbReference>
<dbReference type="InterPro" id="IPR039420">
    <property type="entry name" value="WalR-like"/>
</dbReference>